<dbReference type="SUPFAM" id="SSF51445">
    <property type="entry name" value="(Trans)glycosidases"/>
    <property type="match status" value="1"/>
</dbReference>
<dbReference type="EMBL" id="OU503055">
    <property type="protein sequence ID" value="CAI9784138.1"/>
    <property type="molecule type" value="Genomic_DNA"/>
</dbReference>
<dbReference type="PRINTS" id="PR00131">
    <property type="entry name" value="GLHYDRLASE1"/>
</dbReference>
<protein>
    <recommendedName>
        <fullName evidence="5">Beta-glucosidase</fullName>
    </recommendedName>
</protein>
<accession>A0AAD2ECC5</accession>
<dbReference type="Pfam" id="PF00232">
    <property type="entry name" value="Glyco_hydro_1"/>
    <property type="match status" value="1"/>
</dbReference>
<dbReference type="InterPro" id="IPR017853">
    <property type="entry name" value="GH"/>
</dbReference>
<evidence type="ECO:0008006" key="5">
    <source>
        <dbReference type="Google" id="ProtNLM"/>
    </source>
</evidence>
<gene>
    <name evidence="3" type="ORF">FPE_LOCUS31568</name>
</gene>
<dbReference type="PANTHER" id="PTHR10353">
    <property type="entry name" value="GLYCOSYL HYDROLASE"/>
    <property type="match status" value="1"/>
</dbReference>
<name>A0AAD2ECC5_9LAMI</name>
<dbReference type="AlphaFoldDB" id="A0AAD2ECC5"/>
<dbReference type="PANTHER" id="PTHR10353:SF175">
    <property type="entry name" value="BETA-GLUCOSIDASE 18-LIKE ISOFORM X1"/>
    <property type="match status" value="1"/>
</dbReference>
<dbReference type="Proteomes" id="UP000834106">
    <property type="component" value="Chromosome 20"/>
</dbReference>
<evidence type="ECO:0000256" key="1">
    <source>
        <dbReference type="ARBA" id="ARBA00010838"/>
    </source>
</evidence>
<organism evidence="3 4">
    <name type="scientific">Fraxinus pennsylvanica</name>
    <dbReference type="NCBI Taxonomy" id="56036"/>
    <lineage>
        <taxon>Eukaryota</taxon>
        <taxon>Viridiplantae</taxon>
        <taxon>Streptophyta</taxon>
        <taxon>Embryophyta</taxon>
        <taxon>Tracheophyta</taxon>
        <taxon>Spermatophyta</taxon>
        <taxon>Magnoliopsida</taxon>
        <taxon>eudicotyledons</taxon>
        <taxon>Gunneridae</taxon>
        <taxon>Pentapetalae</taxon>
        <taxon>asterids</taxon>
        <taxon>lamiids</taxon>
        <taxon>Lamiales</taxon>
        <taxon>Oleaceae</taxon>
        <taxon>Oleeae</taxon>
        <taxon>Fraxinus</taxon>
    </lineage>
</organism>
<sequence length="243" mass="28135">MYKPLTDDKSDQEAADRALGFNIAWILDPVVFGDYPPEMRGYHGSELPRFSPEERVLLRDSIDFIGLNHYASLYAKDCINSECICNDSSCIQGSDRAIWGFVYATTQRDGVPIGEPTGMSLSFVVPRGMEDMKRLSAILRRDTITNLCYSSPDKSVEDYEHDVKRIDYHKSYLAFLARAIRDEADVRGYFIWSLMDDFEWINGYSLRYGLYRIDPRTLNRIPKLSANWYRDFLNSHSLNDIYI</sequence>
<evidence type="ECO:0000256" key="2">
    <source>
        <dbReference type="RuleBase" id="RU003690"/>
    </source>
</evidence>
<dbReference type="Gene3D" id="3.20.20.80">
    <property type="entry name" value="Glycosidases"/>
    <property type="match status" value="1"/>
</dbReference>
<evidence type="ECO:0000313" key="3">
    <source>
        <dbReference type="EMBL" id="CAI9784138.1"/>
    </source>
</evidence>
<proteinExistence type="inferred from homology"/>
<evidence type="ECO:0000313" key="4">
    <source>
        <dbReference type="Proteomes" id="UP000834106"/>
    </source>
</evidence>
<dbReference type="InterPro" id="IPR001360">
    <property type="entry name" value="Glyco_hydro_1"/>
</dbReference>
<keyword evidence="4" id="KW-1185">Reference proteome</keyword>
<reference evidence="3" key="1">
    <citation type="submission" date="2023-05" db="EMBL/GenBank/DDBJ databases">
        <authorList>
            <person name="Huff M."/>
        </authorList>
    </citation>
    <scope>NUCLEOTIDE SEQUENCE</scope>
</reference>
<dbReference type="GO" id="GO:0008422">
    <property type="term" value="F:beta-glucosidase activity"/>
    <property type="evidence" value="ECO:0007669"/>
    <property type="project" value="TreeGrafter"/>
</dbReference>
<comment type="similarity">
    <text evidence="1 2">Belongs to the glycosyl hydrolase 1 family.</text>
</comment>
<dbReference type="GO" id="GO:0005975">
    <property type="term" value="P:carbohydrate metabolic process"/>
    <property type="evidence" value="ECO:0007669"/>
    <property type="project" value="InterPro"/>
</dbReference>